<dbReference type="Pfam" id="PF00571">
    <property type="entry name" value="CBS"/>
    <property type="match status" value="1"/>
</dbReference>
<keyword evidence="3" id="KW-1003">Cell membrane</keyword>
<evidence type="ECO:0000313" key="14">
    <source>
        <dbReference type="EMBL" id="PSB25479.1"/>
    </source>
</evidence>
<keyword evidence="4 10" id="KW-0812">Transmembrane</keyword>
<dbReference type="Pfam" id="PF03471">
    <property type="entry name" value="CorC_HlyC"/>
    <property type="match status" value="1"/>
</dbReference>
<dbReference type="CDD" id="cd04590">
    <property type="entry name" value="CBS_pair_CorC_HlyC_assoc"/>
    <property type="match status" value="1"/>
</dbReference>
<feature type="transmembrane region" description="Helical" evidence="11">
    <location>
        <begin position="13"/>
        <end position="36"/>
    </location>
</feature>
<accession>A0A2T1DYE1</accession>
<dbReference type="Proteomes" id="UP000239576">
    <property type="component" value="Unassembled WGS sequence"/>
</dbReference>
<protein>
    <submittedName>
        <fullName evidence="14">Hemolysin</fullName>
    </submittedName>
</protein>
<dbReference type="PROSITE" id="PS51846">
    <property type="entry name" value="CNNM"/>
    <property type="match status" value="1"/>
</dbReference>
<reference evidence="14 15" key="2">
    <citation type="submission" date="2018-03" db="EMBL/GenBank/DDBJ databases">
        <title>The ancient ancestry and fast evolution of plastids.</title>
        <authorList>
            <person name="Moore K.R."/>
            <person name="Magnabosco C."/>
            <person name="Momper L."/>
            <person name="Gold D.A."/>
            <person name="Bosak T."/>
            <person name="Fournier G.P."/>
        </authorList>
    </citation>
    <scope>NUCLEOTIDE SEQUENCE [LARGE SCALE GENOMIC DNA]</scope>
    <source>
        <strain evidence="14 15">ULC18</strain>
    </source>
</reference>
<evidence type="ECO:0000256" key="5">
    <source>
        <dbReference type="ARBA" id="ARBA00022737"/>
    </source>
</evidence>
<proteinExistence type="inferred from homology"/>
<organism evidence="14 15">
    <name type="scientific">Stenomitos frigidus ULC18</name>
    <dbReference type="NCBI Taxonomy" id="2107698"/>
    <lineage>
        <taxon>Bacteria</taxon>
        <taxon>Bacillati</taxon>
        <taxon>Cyanobacteriota</taxon>
        <taxon>Cyanophyceae</taxon>
        <taxon>Leptolyngbyales</taxon>
        <taxon>Leptolyngbyaceae</taxon>
        <taxon>Stenomitos</taxon>
    </lineage>
</organism>
<reference evidence="15" key="1">
    <citation type="submission" date="2018-02" db="EMBL/GenBank/DDBJ databases">
        <authorList>
            <person name="Moore K."/>
            <person name="Momper L."/>
        </authorList>
    </citation>
    <scope>NUCLEOTIDE SEQUENCE [LARGE SCALE GENOMIC DNA]</scope>
    <source>
        <strain evidence="15">ULC18</strain>
    </source>
</reference>
<feature type="domain" description="CBS" evidence="12">
    <location>
        <begin position="296"/>
        <end position="353"/>
    </location>
</feature>
<dbReference type="AlphaFoldDB" id="A0A2T1DYE1"/>
<dbReference type="Pfam" id="PF01595">
    <property type="entry name" value="CNNM"/>
    <property type="match status" value="1"/>
</dbReference>
<dbReference type="SUPFAM" id="SSF56176">
    <property type="entry name" value="FAD-binding/transporter-associated domain-like"/>
    <property type="match status" value="1"/>
</dbReference>
<dbReference type="InterPro" id="IPR051676">
    <property type="entry name" value="UPF0053_domain"/>
</dbReference>
<dbReference type="EMBL" id="PVWK01000124">
    <property type="protein sequence ID" value="PSB25479.1"/>
    <property type="molecule type" value="Genomic_DNA"/>
</dbReference>
<dbReference type="PANTHER" id="PTHR43099:SF5">
    <property type="entry name" value="HLYC_CORC FAMILY TRANSPORTER"/>
    <property type="match status" value="1"/>
</dbReference>
<evidence type="ECO:0000256" key="8">
    <source>
        <dbReference type="ARBA" id="ARBA00023136"/>
    </source>
</evidence>
<dbReference type="InterPro" id="IPR005170">
    <property type="entry name" value="Transptr-assoc_dom"/>
</dbReference>
<evidence type="ECO:0000256" key="11">
    <source>
        <dbReference type="SAM" id="Phobius"/>
    </source>
</evidence>
<dbReference type="SMART" id="SM01091">
    <property type="entry name" value="CorC_HlyC"/>
    <property type="match status" value="1"/>
</dbReference>
<keyword evidence="15" id="KW-1185">Reference proteome</keyword>
<dbReference type="InterPro" id="IPR046342">
    <property type="entry name" value="CBS_dom_sf"/>
</dbReference>
<keyword evidence="8 10" id="KW-0472">Membrane</keyword>
<comment type="similarity">
    <text evidence="2">Belongs to the UPF0053 family.</text>
</comment>
<keyword evidence="5" id="KW-0677">Repeat</keyword>
<gene>
    <name evidence="14" type="ORF">C7B82_22910</name>
</gene>
<dbReference type="InterPro" id="IPR044751">
    <property type="entry name" value="Ion_transp-like_CBS"/>
</dbReference>
<evidence type="ECO:0000256" key="7">
    <source>
        <dbReference type="ARBA" id="ARBA00023122"/>
    </source>
</evidence>
<dbReference type="InterPro" id="IPR000644">
    <property type="entry name" value="CBS_dom"/>
</dbReference>
<evidence type="ECO:0000313" key="15">
    <source>
        <dbReference type="Proteomes" id="UP000239576"/>
    </source>
</evidence>
<evidence type="ECO:0000259" key="13">
    <source>
        <dbReference type="PROSITE" id="PS51846"/>
    </source>
</evidence>
<comment type="subcellular location">
    <subcellularLocation>
        <location evidence="1">Cell membrane</location>
        <topology evidence="1">Multi-pass membrane protein</topology>
    </subcellularLocation>
</comment>
<evidence type="ECO:0000256" key="9">
    <source>
        <dbReference type="PROSITE-ProRule" id="PRU00703"/>
    </source>
</evidence>
<evidence type="ECO:0000256" key="6">
    <source>
        <dbReference type="ARBA" id="ARBA00022989"/>
    </source>
</evidence>
<evidence type="ECO:0000259" key="12">
    <source>
        <dbReference type="PROSITE" id="PS51371"/>
    </source>
</evidence>
<dbReference type="PROSITE" id="PS51371">
    <property type="entry name" value="CBS"/>
    <property type="match status" value="1"/>
</dbReference>
<dbReference type="InterPro" id="IPR036318">
    <property type="entry name" value="FAD-bd_PCMH-like_sf"/>
</dbReference>
<feature type="transmembrane region" description="Helical" evidence="11">
    <location>
        <begin position="104"/>
        <end position="128"/>
    </location>
</feature>
<feature type="domain" description="CNNM transmembrane" evidence="13">
    <location>
        <begin position="5"/>
        <end position="211"/>
    </location>
</feature>
<dbReference type="PANTHER" id="PTHR43099">
    <property type="entry name" value="UPF0053 PROTEIN YRKA"/>
    <property type="match status" value="1"/>
</dbReference>
<keyword evidence="7 9" id="KW-0129">CBS domain</keyword>
<comment type="caution">
    <text evidence="14">The sequence shown here is derived from an EMBL/GenBank/DDBJ whole genome shotgun (WGS) entry which is preliminary data.</text>
</comment>
<evidence type="ECO:0000256" key="1">
    <source>
        <dbReference type="ARBA" id="ARBA00004651"/>
    </source>
</evidence>
<keyword evidence="6 10" id="KW-1133">Transmembrane helix</keyword>
<evidence type="ECO:0000256" key="3">
    <source>
        <dbReference type="ARBA" id="ARBA00022475"/>
    </source>
</evidence>
<dbReference type="GO" id="GO:0005886">
    <property type="term" value="C:plasma membrane"/>
    <property type="evidence" value="ECO:0007669"/>
    <property type="project" value="UniProtKB-SubCell"/>
</dbReference>
<dbReference type="RefSeq" id="WP_106258904.1">
    <property type="nucleotide sequence ID" value="NZ_CAWNSW010000163.1"/>
</dbReference>
<evidence type="ECO:0000256" key="4">
    <source>
        <dbReference type="ARBA" id="ARBA00022692"/>
    </source>
</evidence>
<name>A0A2T1DYE1_9CYAN</name>
<dbReference type="InterPro" id="IPR002550">
    <property type="entry name" value="CNNM"/>
</dbReference>
<dbReference type="OrthoDB" id="9798188at2"/>
<sequence length="454" mass="49547">MAGSSGLLIVGKLLAVIVLVFANGFFVAAEFALVAVRRSRVEQLVVEGRARAKVLQRAVNHLDAYLAATQLGVTMSSLGLGWLGEPAIAALIEPALERVLPGNLALVGAHTLGVLIAFTIITALHIVLGELAPKSLALQRPEETALFVIQLLELYLRLFRPAVYALNSLGNWVLSALGLETGNSEELIHSPAELQLLVSATREAGLLEEAQEDMVERVFRLGAQRVSALMTPRLDMVWLDIDDPIATLQQQVIASVHSNFLVCQESVDHPVGFLRAKELLAASLDHSLTLTALRELLTPSLYIPESIRAFNALELFKTSGSHIAVVVDEYGATQGLVTLNDLLEAIVGDIHTGNEPFEPQAIRRDDGSWLVDGMLPIDEFKELFHFKQLPLGEGVDYQTIGGFILQQLGHIPTVAESFTWNQFDFEIVAMDGYRIEQVAIIPHSIEDTTTETMT</sequence>
<dbReference type="Gene3D" id="3.30.465.10">
    <property type="match status" value="1"/>
</dbReference>
<dbReference type="InterPro" id="IPR016169">
    <property type="entry name" value="FAD-bd_PCMH_sub2"/>
</dbReference>
<evidence type="ECO:0000256" key="2">
    <source>
        <dbReference type="ARBA" id="ARBA00006337"/>
    </source>
</evidence>
<dbReference type="Gene3D" id="3.10.580.10">
    <property type="entry name" value="CBS-domain"/>
    <property type="match status" value="1"/>
</dbReference>
<evidence type="ECO:0000256" key="10">
    <source>
        <dbReference type="PROSITE-ProRule" id="PRU01193"/>
    </source>
</evidence>
<dbReference type="SUPFAM" id="SSF54631">
    <property type="entry name" value="CBS-domain pair"/>
    <property type="match status" value="1"/>
</dbReference>
<dbReference type="GO" id="GO:0050660">
    <property type="term" value="F:flavin adenine dinucleotide binding"/>
    <property type="evidence" value="ECO:0007669"/>
    <property type="project" value="InterPro"/>
</dbReference>